<dbReference type="GO" id="GO:0003958">
    <property type="term" value="F:NADPH-hemoprotein reductase activity"/>
    <property type="evidence" value="ECO:0007669"/>
    <property type="project" value="UniProtKB-EC"/>
</dbReference>
<evidence type="ECO:0000256" key="6">
    <source>
        <dbReference type="ARBA" id="ARBA00022857"/>
    </source>
</evidence>
<dbReference type="InterPro" id="IPR001433">
    <property type="entry name" value="OxRdtase_FAD/NAD-bd"/>
</dbReference>
<dbReference type="Pfam" id="PF00258">
    <property type="entry name" value="Flavodoxin_1"/>
    <property type="match status" value="1"/>
</dbReference>
<comment type="caution">
    <text evidence="11">The sequence shown here is derived from an EMBL/GenBank/DDBJ whole genome shotgun (WGS) entry which is preliminary data.</text>
</comment>
<dbReference type="InterPro" id="IPR029039">
    <property type="entry name" value="Flavoprotein-like_sf"/>
</dbReference>
<dbReference type="EMBL" id="AMPZ03000005">
    <property type="protein sequence ID" value="KAH9583055.1"/>
    <property type="molecule type" value="Genomic_DNA"/>
</dbReference>
<dbReference type="GO" id="GO:0005829">
    <property type="term" value="C:cytosol"/>
    <property type="evidence" value="ECO:0007669"/>
    <property type="project" value="TreeGrafter"/>
</dbReference>
<dbReference type="GO" id="GO:0050660">
    <property type="term" value="F:flavin adenine dinucleotide binding"/>
    <property type="evidence" value="ECO:0007669"/>
    <property type="project" value="TreeGrafter"/>
</dbReference>
<dbReference type="PROSITE" id="PS51384">
    <property type="entry name" value="FAD_FR"/>
    <property type="match status" value="1"/>
</dbReference>
<reference evidence="11" key="1">
    <citation type="journal article" date="2012" name="Nat. Genet.">
        <title>Whole-genome sequence of Schistosoma haematobium.</title>
        <authorList>
            <person name="Young N.D."/>
            <person name="Jex A.R."/>
            <person name="Li B."/>
            <person name="Liu S."/>
            <person name="Yang L."/>
            <person name="Xiong Z."/>
            <person name="Li Y."/>
            <person name="Cantacessi C."/>
            <person name="Hall R.S."/>
            <person name="Xu X."/>
            <person name="Chen F."/>
            <person name="Wu X."/>
            <person name="Zerlotini A."/>
            <person name="Oliveira G."/>
            <person name="Hofmann A."/>
            <person name="Zhang G."/>
            <person name="Fang X."/>
            <person name="Kang Y."/>
            <person name="Campbell B.E."/>
            <person name="Loukas A."/>
            <person name="Ranganathan S."/>
            <person name="Rollinson D."/>
            <person name="Rinaldi G."/>
            <person name="Brindley P.J."/>
            <person name="Yang H."/>
            <person name="Wang J."/>
            <person name="Wang J."/>
            <person name="Gasser R.B."/>
        </authorList>
    </citation>
    <scope>NUCLEOTIDE SEQUENCE</scope>
</reference>
<dbReference type="GeneID" id="24595287"/>
<evidence type="ECO:0000259" key="9">
    <source>
        <dbReference type="PROSITE" id="PS50902"/>
    </source>
</evidence>
<dbReference type="PRINTS" id="PR00369">
    <property type="entry name" value="FLAVODOXIN"/>
</dbReference>
<keyword evidence="6" id="KW-0521">NADP</keyword>
<dbReference type="PRINTS" id="PR00371">
    <property type="entry name" value="FPNCR"/>
</dbReference>
<gene>
    <name evidence="11" type="ORF">MS3_00007594</name>
</gene>
<dbReference type="InterPro" id="IPR003097">
    <property type="entry name" value="CysJ-like_FAD-binding"/>
</dbReference>
<evidence type="ECO:0000256" key="5">
    <source>
        <dbReference type="ARBA" id="ARBA00022827"/>
    </source>
</evidence>
<evidence type="ECO:0000313" key="12">
    <source>
        <dbReference type="Proteomes" id="UP000471633"/>
    </source>
</evidence>
<dbReference type="PROSITE" id="PS50902">
    <property type="entry name" value="FLAVODOXIN_LIKE"/>
    <property type="match status" value="1"/>
</dbReference>
<reference evidence="11" key="2">
    <citation type="journal article" date="2019" name="Gigascience">
        <title>High-quality Schistosoma haematobium genome achieved by single-molecule and long-range sequencing.</title>
        <authorList>
            <person name="Stroehlein A.J."/>
            <person name="Korhonen P.K."/>
            <person name="Chong T.M."/>
            <person name="Lim Y.L."/>
            <person name="Chan K.G."/>
            <person name="Webster B."/>
            <person name="Rollinson D."/>
            <person name="Brindley P.J."/>
            <person name="Gasser R.B."/>
            <person name="Young N.D."/>
        </authorList>
    </citation>
    <scope>NUCLEOTIDE SEQUENCE</scope>
</reference>
<reference evidence="11" key="4">
    <citation type="journal article" date="2022" name="PLoS Pathog.">
        <title>Chromosome-level genome of Schistosoma haematobium underpins genome-wide explorations of molecular variation.</title>
        <authorList>
            <person name="Stroehlein A.J."/>
            <person name="Korhonen P.K."/>
            <person name="Lee V.V."/>
            <person name="Ralph S.A."/>
            <person name="Mentink-Kane M."/>
            <person name="You H."/>
            <person name="McManus D.P."/>
            <person name="Tchuente L.T."/>
            <person name="Stothard J.R."/>
            <person name="Kaur P."/>
            <person name="Dudchenko O."/>
            <person name="Aiden E.L."/>
            <person name="Yang B."/>
            <person name="Yang H."/>
            <person name="Emery A.M."/>
            <person name="Webster B.L."/>
            <person name="Brindley P.J."/>
            <person name="Rollinson D."/>
            <person name="Chang B.C.H."/>
            <person name="Gasser R.B."/>
            <person name="Young N.D."/>
        </authorList>
    </citation>
    <scope>NUCLEOTIDE SEQUENCE</scope>
</reference>
<dbReference type="Gene3D" id="3.40.50.360">
    <property type="match status" value="1"/>
</dbReference>
<evidence type="ECO:0000256" key="8">
    <source>
        <dbReference type="ARBA" id="ARBA00023797"/>
    </source>
</evidence>
<dbReference type="Gene3D" id="1.20.990.10">
    <property type="entry name" value="NADPH-cytochrome p450 Reductase, Chain A, domain 3"/>
    <property type="match status" value="1"/>
</dbReference>
<keyword evidence="4" id="KW-0288">FMN</keyword>
<dbReference type="PANTHER" id="PTHR19384">
    <property type="entry name" value="NITRIC OXIDE SYNTHASE-RELATED"/>
    <property type="match status" value="1"/>
</dbReference>
<protein>
    <recommendedName>
        <fullName evidence="8">NADPH--hemoprotein reductase</fullName>
        <ecNumber evidence="8">1.6.2.4</ecNumber>
    </recommendedName>
</protein>
<dbReference type="InterPro" id="IPR001094">
    <property type="entry name" value="Flavdoxin-like"/>
</dbReference>
<dbReference type="SUPFAM" id="SSF63380">
    <property type="entry name" value="Riboflavin synthase domain-like"/>
    <property type="match status" value="1"/>
</dbReference>
<dbReference type="CTD" id="24595287"/>
<dbReference type="Gene3D" id="2.40.30.10">
    <property type="entry name" value="Translation factors"/>
    <property type="match status" value="1"/>
</dbReference>
<dbReference type="InterPro" id="IPR008254">
    <property type="entry name" value="Flavodoxin/NO_synth"/>
</dbReference>
<evidence type="ECO:0000256" key="1">
    <source>
        <dbReference type="ARBA" id="ARBA00001917"/>
    </source>
</evidence>
<dbReference type="EC" id="1.6.2.4" evidence="8"/>
<comment type="cofactor">
    <cofactor evidence="2">
        <name>FAD</name>
        <dbReference type="ChEBI" id="CHEBI:57692"/>
    </cofactor>
</comment>
<keyword evidence="3" id="KW-0285">Flavoprotein</keyword>
<dbReference type="Proteomes" id="UP000471633">
    <property type="component" value="Unassembled WGS sequence"/>
</dbReference>
<dbReference type="InterPro" id="IPR023173">
    <property type="entry name" value="NADPH_Cyt_P450_Rdtase_alpha"/>
</dbReference>
<dbReference type="AlphaFoldDB" id="A0A922IMJ3"/>
<dbReference type="Pfam" id="PF00175">
    <property type="entry name" value="NAD_binding_1"/>
    <property type="match status" value="1"/>
</dbReference>
<dbReference type="InterPro" id="IPR017927">
    <property type="entry name" value="FAD-bd_FR_type"/>
</dbReference>
<dbReference type="Pfam" id="PF00667">
    <property type="entry name" value="FAD_binding_1"/>
    <property type="match status" value="1"/>
</dbReference>
<organism evidence="11 12">
    <name type="scientific">Schistosoma haematobium</name>
    <name type="common">Blood fluke</name>
    <dbReference type="NCBI Taxonomy" id="6185"/>
    <lineage>
        <taxon>Eukaryota</taxon>
        <taxon>Metazoa</taxon>
        <taxon>Spiralia</taxon>
        <taxon>Lophotrochozoa</taxon>
        <taxon>Platyhelminthes</taxon>
        <taxon>Trematoda</taxon>
        <taxon>Digenea</taxon>
        <taxon>Strigeidida</taxon>
        <taxon>Schistosomatoidea</taxon>
        <taxon>Schistosomatidae</taxon>
        <taxon>Schistosoma</taxon>
    </lineage>
</organism>
<dbReference type="PANTHER" id="PTHR19384:SF17">
    <property type="entry name" value="NADPH--CYTOCHROME P450 REDUCTASE"/>
    <property type="match status" value="1"/>
</dbReference>
<dbReference type="GO" id="GO:0010181">
    <property type="term" value="F:FMN binding"/>
    <property type="evidence" value="ECO:0007669"/>
    <property type="project" value="InterPro"/>
</dbReference>
<evidence type="ECO:0000313" key="11">
    <source>
        <dbReference type="EMBL" id="KAH9583055.1"/>
    </source>
</evidence>
<dbReference type="SUPFAM" id="SSF52218">
    <property type="entry name" value="Flavoproteins"/>
    <property type="match status" value="1"/>
</dbReference>
<evidence type="ECO:0000256" key="7">
    <source>
        <dbReference type="ARBA" id="ARBA00023002"/>
    </source>
</evidence>
<feature type="domain" description="Flavodoxin-like" evidence="9">
    <location>
        <begin position="62"/>
        <end position="206"/>
    </location>
</feature>
<dbReference type="RefSeq" id="XP_051066449.1">
    <property type="nucleotide sequence ID" value="XM_051215904.1"/>
</dbReference>
<dbReference type="InterPro" id="IPR017938">
    <property type="entry name" value="Riboflavin_synthase-like_b-brl"/>
</dbReference>
<keyword evidence="12" id="KW-1185">Reference proteome</keyword>
<dbReference type="SUPFAM" id="SSF52343">
    <property type="entry name" value="Ferredoxin reductase-like, C-terminal NADP-linked domain"/>
    <property type="match status" value="1"/>
</dbReference>
<dbReference type="InterPro" id="IPR039261">
    <property type="entry name" value="FNR_nucleotide-bd"/>
</dbReference>
<sequence>MDNFGFCAVVVVTVVLCTTFNKLKRILHKHLQKIRSISAECEPQRSNHEDLLAVINRSDIKVSIFYGSQTGTAKKFATNLGHHLHNCGVRNLVVDLRQTNMDILVNLSMLDTCVALFVVATYGEGEPTDSARHFMDNLKNSYQKLDNLRFAVFGLGNSMYTYFNAVGKSIDRLLTKHGGKRLQALTLGDEVDELESTFINWRSHLTSLLIGFFNLNDHDRNYLNKQYKRIYSLKCINWNVPLVSHFVNMFINKAHVMETPYENDNYFYASVVKNQELYHGSSRSCRHIELDVSASQLRYKTGDHIAIFAPNPLDLVEKIGDLLNIDLNEMISLDAVDPYSLTKHPFPCPCTYRHAFMHFVDITGPPGKSLLSACLDSVANPEESQFVQLLISDSEDGKKLYSKWILEDHRGLVDLLQDLKSFRPPADLLLELLNPLKPRLYSISSSSLVHTNRIHITAAILNYKTNSGRIFKGLATNWLKSLQTADTQRHLKIPVAIHTSNFNLPRSRKIPVIMIASGTGLAPFRAFIQERLKMAHDKVGKNGQMVLFFGCRHENEDFIYSDELKQACSTGLLEMFTAFSRDSPDGNKVYVQHKMLEMGNMVWKLLDECYAYIYVCGAYISCHNLQIPAWVKQIRPPTYDFLLKYTCNSNDFSSDVLYKYIFKQKHNESFLYCH</sequence>
<evidence type="ECO:0000256" key="4">
    <source>
        <dbReference type="ARBA" id="ARBA00022643"/>
    </source>
</evidence>
<keyword evidence="7" id="KW-0560">Oxidoreductase</keyword>
<reference evidence="11" key="3">
    <citation type="submission" date="2021-06" db="EMBL/GenBank/DDBJ databases">
        <title>Chromosome-level genome assembly for S. haematobium.</title>
        <authorList>
            <person name="Stroehlein A.J."/>
        </authorList>
    </citation>
    <scope>NUCLEOTIDE SEQUENCE</scope>
</reference>
<evidence type="ECO:0000259" key="10">
    <source>
        <dbReference type="PROSITE" id="PS51384"/>
    </source>
</evidence>
<name>A0A922IMJ3_SCHHA</name>
<evidence type="ECO:0000256" key="2">
    <source>
        <dbReference type="ARBA" id="ARBA00001974"/>
    </source>
</evidence>
<dbReference type="InterPro" id="IPR001709">
    <property type="entry name" value="Flavoprot_Pyr_Nucl_cyt_Rdtase"/>
</dbReference>
<dbReference type="Gene3D" id="3.40.50.80">
    <property type="entry name" value="Nucleotide-binding domain of ferredoxin-NADP reductase (FNR) module"/>
    <property type="match status" value="1"/>
</dbReference>
<dbReference type="GO" id="GO:0009725">
    <property type="term" value="P:response to hormone"/>
    <property type="evidence" value="ECO:0007669"/>
    <property type="project" value="TreeGrafter"/>
</dbReference>
<keyword evidence="5" id="KW-0274">FAD</keyword>
<proteinExistence type="predicted"/>
<comment type="cofactor">
    <cofactor evidence="1">
        <name>FMN</name>
        <dbReference type="ChEBI" id="CHEBI:58210"/>
    </cofactor>
</comment>
<evidence type="ECO:0000256" key="3">
    <source>
        <dbReference type="ARBA" id="ARBA00022630"/>
    </source>
</evidence>
<feature type="domain" description="FAD-binding FR-type" evidence="10">
    <location>
        <begin position="264"/>
        <end position="505"/>
    </location>
</feature>
<dbReference type="FunFam" id="1.20.990.10:FF:000001">
    <property type="entry name" value="NADPH--cytochrome P450 reductase"/>
    <property type="match status" value="1"/>
</dbReference>
<accession>A0A922IMJ3</accession>